<accession>A0A7W8E9T0</accession>
<name>A0A7W8E9T0_9BACT</name>
<evidence type="ECO:0000313" key="1">
    <source>
        <dbReference type="EMBL" id="MBB5063904.1"/>
    </source>
</evidence>
<dbReference type="Proteomes" id="UP000584867">
    <property type="component" value="Unassembled WGS sequence"/>
</dbReference>
<gene>
    <name evidence="1" type="ORF">HDF15_002252</name>
</gene>
<comment type="caution">
    <text evidence="1">The sequence shown here is derived from an EMBL/GenBank/DDBJ whole genome shotgun (WGS) entry which is preliminary data.</text>
</comment>
<sequence length="58" mass="6279">MKPSVSSLDTSLELKALVFQMHTAGCTQDAIAAYVGKSKGTINEMLKPLQKGKKNEIK</sequence>
<dbReference type="AlphaFoldDB" id="A0A7W8E9T0"/>
<reference evidence="1 2" key="1">
    <citation type="submission" date="2020-08" db="EMBL/GenBank/DDBJ databases">
        <title>Genomic Encyclopedia of Type Strains, Phase IV (KMG-V): Genome sequencing to study the core and pangenomes of soil and plant-associated prokaryotes.</title>
        <authorList>
            <person name="Whitman W."/>
        </authorList>
    </citation>
    <scope>NUCLEOTIDE SEQUENCE [LARGE SCALE GENOMIC DNA]</scope>
    <source>
        <strain evidence="1 2">X5P3</strain>
    </source>
</reference>
<proteinExistence type="predicted"/>
<organism evidence="1 2">
    <name type="scientific">Granulicella mallensis</name>
    <dbReference type="NCBI Taxonomy" id="940614"/>
    <lineage>
        <taxon>Bacteria</taxon>
        <taxon>Pseudomonadati</taxon>
        <taxon>Acidobacteriota</taxon>
        <taxon>Terriglobia</taxon>
        <taxon>Terriglobales</taxon>
        <taxon>Acidobacteriaceae</taxon>
        <taxon>Granulicella</taxon>
    </lineage>
</organism>
<evidence type="ECO:0000313" key="2">
    <source>
        <dbReference type="Proteomes" id="UP000584867"/>
    </source>
</evidence>
<protein>
    <submittedName>
        <fullName evidence="1">Transposase</fullName>
    </submittedName>
</protein>
<dbReference type="EMBL" id="JACHIO010000008">
    <property type="protein sequence ID" value="MBB5063904.1"/>
    <property type="molecule type" value="Genomic_DNA"/>
</dbReference>